<dbReference type="EMBL" id="LR215037">
    <property type="protein sequence ID" value="VEU75768.1"/>
    <property type="molecule type" value="Genomic_DNA"/>
</dbReference>
<keyword evidence="3" id="KW-0547">Nucleotide-binding</keyword>
<dbReference type="NCBIfam" id="NF045975">
    <property type="entry name" value="VirB4_plasma"/>
    <property type="match status" value="1"/>
</dbReference>
<protein>
    <submittedName>
        <fullName evidence="3">Conjugal transfer ATP-binding protein TraC</fullName>
    </submittedName>
</protein>
<evidence type="ECO:0000256" key="1">
    <source>
        <dbReference type="SAM" id="Phobius"/>
    </source>
</evidence>
<dbReference type="PANTHER" id="PTHR30121:SF12">
    <property type="entry name" value="TYPE IV SECRETION SYSTEM PROTEIN CAGE"/>
    <property type="match status" value="1"/>
</dbReference>
<feature type="transmembrane region" description="Helical" evidence="1">
    <location>
        <begin position="47"/>
        <end position="67"/>
    </location>
</feature>
<dbReference type="OrthoDB" id="9804380at2"/>
<feature type="transmembrane region" description="Helical" evidence="1">
    <location>
        <begin position="20"/>
        <end position="41"/>
    </location>
</feature>
<keyword evidence="4" id="KW-1185">Reference proteome</keyword>
<gene>
    <name evidence="3" type="ORF">NCTC10168_00702</name>
</gene>
<accession>A0A449B5G3</accession>
<evidence type="ECO:0000313" key="3">
    <source>
        <dbReference type="EMBL" id="VEU75768.1"/>
    </source>
</evidence>
<dbReference type="GO" id="GO:0005524">
    <property type="term" value="F:ATP binding"/>
    <property type="evidence" value="ECO:0007669"/>
    <property type="project" value="UniProtKB-KW"/>
</dbReference>
<keyword evidence="1" id="KW-1133">Transmembrane helix</keyword>
<evidence type="ECO:0000259" key="2">
    <source>
        <dbReference type="Pfam" id="PF19044"/>
    </source>
</evidence>
<dbReference type="Proteomes" id="UP000290243">
    <property type="component" value="Chromosome"/>
</dbReference>
<proteinExistence type="predicted"/>
<dbReference type="InterPro" id="IPR051162">
    <property type="entry name" value="T4SS_component"/>
</dbReference>
<evidence type="ECO:0000313" key="4">
    <source>
        <dbReference type="Proteomes" id="UP000290243"/>
    </source>
</evidence>
<dbReference type="AlphaFoldDB" id="A0A449B5G3"/>
<keyword evidence="3" id="KW-0067">ATP-binding</keyword>
<name>A0A449B5G3_9BACT</name>
<dbReference type="RefSeq" id="WP_129647146.1">
    <property type="nucleotide sequence ID" value="NZ_LR215037.1"/>
</dbReference>
<feature type="domain" description="TraG P-loop" evidence="2">
    <location>
        <begin position="489"/>
        <end position="795"/>
    </location>
</feature>
<organism evidence="3 4">
    <name type="scientific">Mycoplasmopsis maculosa</name>
    <dbReference type="NCBI Taxonomy" id="114885"/>
    <lineage>
        <taxon>Bacteria</taxon>
        <taxon>Bacillati</taxon>
        <taxon>Mycoplasmatota</taxon>
        <taxon>Mycoplasmoidales</taxon>
        <taxon>Metamycoplasmataceae</taxon>
        <taxon>Mycoplasmopsis</taxon>
    </lineage>
</organism>
<dbReference type="Pfam" id="PF19044">
    <property type="entry name" value="P-loop_TraG"/>
    <property type="match status" value="1"/>
</dbReference>
<dbReference type="SUPFAM" id="SSF52540">
    <property type="entry name" value="P-loop containing nucleoside triphosphate hydrolases"/>
    <property type="match status" value="1"/>
</dbReference>
<dbReference type="Gene3D" id="3.40.50.300">
    <property type="entry name" value="P-loop containing nucleotide triphosphate hydrolases"/>
    <property type="match status" value="1"/>
</dbReference>
<keyword evidence="1" id="KW-0812">Transmembrane</keyword>
<dbReference type="KEGG" id="mmau:NCTC10168_00702"/>
<reference evidence="3 4" key="1">
    <citation type="submission" date="2019-01" db="EMBL/GenBank/DDBJ databases">
        <authorList>
            <consortium name="Pathogen Informatics"/>
        </authorList>
    </citation>
    <scope>NUCLEOTIDE SEQUENCE [LARGE SCALE GENOMIC DNA]</scope>
    <source>
        <strain evidence="3 4">NCTC10168</strain>
    </source>
</reference>
<dbReference type="PANTHER" id="PTHR30121">
    <property type="entry name" value="UNCHARACTERIZED PROTEIN YJGR-RELATED"/>
    <property type="match status" value="1"/>
</dbReference>
<dbReference type="CDD" id="cd01127">
    <property type="entry name" value="TrwB_TraG_TraD_VirD4"/>
    <property type="match status" value="1"/>
</dbReference>
<dbReference type="InterPro" id="IPR043964">
    <property type="entry name" value="P-loop_TraG"/>
</dbReference>
<sequence length="942" mass="110852">MLQAKPLKRARFNIFKSMAWYDLILFFILVILDFVIVIFGFPQISSLYKIIIPVAFIPVIMLLFLNVKNTSYKVYQIFWIWLKFLSSKKKFNQNEIENLLVFKTIDDNGVLKTEPANKTKKEYYAKLLKLNGNSIFKYDNNIQEDLLTTLASNIGNINDSINIIKINNQNEFRENIFSIDEKLKKFKDEDSQNYLLAKQNDLLSFKNQKYQEYYILVYGENEFALNENISNVKFAFESSNFLVLDQNQIETVLFFNNFYGLNSTYNDIELKILNYDSKIVKLIDLLDYKQVEFAKNHFKLNDYLYSLQAIKEFDYEVDNGWINTVYDSNSNVILNLNKLSLKNAEHLLESANRKLGALASENSHHFLRDKKKAYEYEIFTEMTENIVKYQTKPLMDVSIYFLNKGNNVKELNELEKINENNAFKEKIKLSKFNYEQFKVWNQTQLPSTDILNTSIQALPELVAYGWPWNLEILNDNNDFILATQLQDNSPVFFDLFYRNAFRRNNNAIIIGTSGGGKSTLSKKMLLNEYYDGAQILIIDPQNEYNKICNQVKGQLIDLKDGNKTVINPLEIQINEFNDENIKVYNVIDNHIEFVSSWFEILFQNISKTELIVIKQALKNLYIKHKFYECKTIEELRKVKKWPLIDNFIIELQQTTFENELEKHIYEIPIAKLVKEFKFFFQEQRSYKNIFNAKSNINLNNKFIVFNVKKLLAQQNQASALAQIYLLLKIINTKISINSINKQYYKTVLFIDEAHFALKDNTPQLREFVIDTTKTIRKFNGSIILATQNVVDISQNASKILGNIQYSFFFNCKQLDLNSIQDLYKTNQSLTEQELKFISNAKTGECLMFLNDKQHYQIAINYNDFEKDLLFDDFTVFKKHIKVLKNDINSLLNKLNETDIKEELIIGYNKEIETIESNLSTYITYMNYLNFLVEFKDNLINSF</sequence>
<dbReference type="Gene3D" id="1.10.8.730">
    <property type="match status" value="1"/>
</dbReference>
<dbReference type="InterPro" id="IPR027417">
    <property type="entry name" value="P-loop_NTPase"/>
</dbReference>
<keyword evidence="1" id="KW-0472">Membrane</keyword>